<dbReference type="InterPro" id="IPR045863">
    <property type="entry name" value="CorA_TM1_TM2"/>
</dbReference>
<dbReference type="GO" id="GO:0016020">
    <property type="term" value="C:membrane"/>
    <property type="evidence" value="ECO:0007669"/>
    <property type="project" value="UniProtKB-SubCell"/>
</dbReference>
<dbReference type="GO" id="GO:0046873">
    <property type="term" value="F:metal ion transmembrane transporter activity"/>
    <property type="evidence" value="ECO:0007669"/>
    <property type="project" value="InterPro"/>
</dbReference>
<evidence type="ECO:0000256" key="6">
    <source>
        <dbReference type="SAM" id="Phobius"/>
    </source>
</evidence>
<organism evidence="7 8">
    <name type="scientific">Rhodocollybia butyracea</name>
    <dbReference type="NCBI Taxonomy" id="206335"/>
    <lineage>
        <taxon>Eukaryota</taxon>
        <taxon>Fungi</taxon>
        <taxon>Dikarya</taxon>
        <taxon>Basidiomycota</taxon>
        <taxon>Agaricomycotina</taxon>
        <taxon>Agaricomycetes</taxon>
        <taxon>Agaricomycetidae</taxon>
        <taxon>Agaricales</taxon>
        <taxon>Marasmiineae</taxon>
        <taxon>Omphalotaceae</taxon>
        <taxon>Rhodocollybia</taxon>
    </lineage>
</organism>
<keyword evidence="4 6" id="KW-0472">Membrane</keyword>
<dbReference type="SUPFAM" id="SSF144083">
    <property type="entry name" value="Magnesium transport protein CorA, transmembrane region"/>
    <property type="match status" value="1"/>
</dbReference>
<evidence type="ECO:0000313" key="8">
    <source>
        <dbReference type="Proteomes" id="UP000772434"/>
    </source>
</evidence>
<feature type="region of interest" description="Disordered" evidence="5">
    <location>
        <begin position="476"/>
        <end position="572"/>
    </location>
</feature>
<dbReference type="OrthoDB" id="3231000at2759"/>
<feature type="compositionally biased region" description="Basic residues" evidence="5">
    <location>
        <begin position="494"/>
        <end position="504"/>
    </location>
</feature>
<gene>
    <name evidence="7" type="ORF">BDP27DRAFT_1323292</name>
</gene>
<dbReference type="Gene3D" id="1.20.58.340">
    <property type="entry name" value="Magnesium transport protein CorA, transmembrane region"/>
    <property type="match status" value="1"/>
</dbReference>
<evidence type="ECO:0000256" key="5">
    <source>
        <dbReference type="SAM" id="MobiDB-lite"/>
    </source>
</evidence>
<feature type="region of interest" description="Disordered" evidence="5">
    <location>
        <begin position="745"/>
        <end position="771"/>
    </location>
</feature>
<name>A0A9P5PR82_9AGAR</name>
<evidence type="ECO:0000256" key="2">
    <source>
        <dbReference type="ARBA" id="ARBA00022692"/>
    </source>
</evidence>
<evidence type="ECO:0000313" key="7">
    <source>
        <dbReference type="EMBL" id="KAF9070716.1"/>
    </source>
</evidence>
<evidence type="ECO:0000256" key="3">
    <source>
        <dbReference type="ARBA" id="ARBA00022989"/>
    </source>
</evidence>
<dbReference type="Proteomes" id="UP000772434">
    <property type="component" value="Unassembled WGS sequence"/>
</dbReference>
<feature type="compositionally biased region" description="Basic residues" evidence="5">
    <location>
        <begin position="15"/>
        <end position="26"/>
    </location>
</feature>
<feature type="compositionally biased region" description="Polar residues" evidence="5">
    <location>
        <begin position="505"/>
        <end position="520"/>
    </location>
</feature>
<proteinExistence type="predicted"/>
<feature type="transmembrane region" description="Helical" evidence="6">
    <location>
        <begin position="641"/>
        <end position="660"/>
    </location>
</feature>
<keyword evidence="3 6" id="KW-1133">Transmembrane helix</keyword>
<comment type="caution">
    <text evidence="7">The sequence shown here is derived from an EMBL/GenBank/DDBJ whole genome shotgun (WGS) entry which is preliminary data.</text>
</comment>
<dbReference type="EMBL" id="JADNRY010000038">
    <property type="protein sequence ID" value="KAF9070716.1"/>
    <property type="molecule type" value="Genomic_DNA"/>
</dbReference>
<dbReference type="InterPro" id="IPR002523">
    <property type="entry name" value="MgTranspt_CorA/ZnTranspt_ZntB"/>
</dbReference>
<feature type="compositionally biased region" description="Polar residues" evidence="5">
    <location>
        <begin position="542"/>
        <end position="572"/>
    </location>
</feature>
<comment type="subcellular location">
    <subcellularLocation>
        <location evidence="1">Membrane</location>
        <topology evidence="1">Multi-pass membrane protein</topology>
    </subcellularLocation>
</comment>
<feature type="transmembrane region" description="Helical" evidence="6">
    <location>
        <begin position="672"/>
        <end position="692"/>
    </location>
</feature>
<evidence type="ECO:0000256" key="1">
    <source>
        <dbReference type="ARBA" id="ARBA00004141"/>
    </source>
</evidence>
<reference evidence="7" key="1">
    <citation type="submission" date="2020-11" db="EMBL/GenBank/DDBJ databases">
        <authorList>
            <consortium name="DOE Joint Genome Institute"/>
            <person name="Ahrendt S."/>
            <person name="Riley R."/>
            <person name="Andreopoulos W."/>
            <person name="Labutti K."/>
            <person name="Pangilinan J."/>
            <person name="Ruiz-Duenas F.J."/>
            <person name="Barrasa J.M."/>
            <person name="Sanchez-Garcia M."/>
            <person name="Camarero S."/>
            <person name="Miyauchi S."/>
            <person name="Serrano A."/>
            <person name="Linde D."/>
            <person name="Babiker R."/>
            <person name="Drula E."/>
            <person name="Ayuso-Fernandez I."/>
            <person name="Pacheco R."/>
            <person name="Padilla G."/>
            <person name="Ferreira P."/>
            <person name="Barriuso J."/>
            <person name="Kellner H."/>
            <person name="Castanera R."/>
            <person name="Alfaro M."/>
            <person name="Ramirez L."/>
            <person name="Pisabarro A.G."/>
            <person name="Kuo A."/>
            <person name="Tritt A."/>
            <person name="Lipzen A."/>
            <person name="He G."/>
            <person name="Yan M."/>
            <person name="Ng V."/>
            <person name="Cullen D."/>
            <person name="Martin F."/>
            <person name="Rosso M.-N."/>
            <person name="Henrissat B."/>
            <person name="Hibbett D."/>
            <person name="Martinez A.T."/>
            <person name="Grigoriev I.V."/>
        </authorList>
    </citation>
    <scope>NUCLEOTIDE SEQUENCE</scope>
    <source>
        <strain evidence="7">AH 40177</strain>
    </source>
</reference>
<dbReference type="Pfam" id="PF01544">
    <property type="entry name" value="CorA"/>
    <property type="match status" value="1"/>
</dbReference>
<keyword evidence="8" id="KW-1185">Reference proteome</keyword>
<dbReference type="AlphaFoldDB" id="A0A9P5PR82"/>
<protein>
    <submittedName>
        <fullName evidence="7">Uncharacterized protein</fullName>
    </submittedName>
</protein>
<sequence>MSIDYIGKIQERNNRSRPRPPPKYRHSSPSGPWPWVDPSEEVDENTLIRPPPQPTFPEEEDEYHPDNQGGNSSKSYWSRYPQSKFANWTQRQQQSSGIANLVNRRARHAVTQSCRIFKLDVFSDGIFHANNIGSTEGDYVVKSGQIGSKEVAESHEIFWKSLEEMPHPKARVRAYFIDNLSGPALQMFGTKFNIEPFFFSSSLNSIPSRFQSQARPGKGDHITLTLSFVRMGRAPSTTVPGTPIEGTSQDDDLSQMLSSSFLQQPLTINVESPLVLTHDASKKLVPDLLSLHIIRKKRVSDDLQPMDYETFNGNKAPVYNRMETDDSTATVKDSYKGMSTIISYHMPSDTEEATSAAALHMRLLAAGRSVYWSNIFASTVPSGDPTFVALSLLWYPLYAWDEVFDALVGEVSFLETQTLYNTDQDEDVDNHDLTTVLTNQLHVTRAHLLHYEQLLIDFRKTVEFVLETAHPGLVQSSNSLSSPKYVSPSQMRALPRRRQTKTKKSLLTESRLATTGQHYSDPSLPVLPDTTDEAPAMDTLNEESGPSIPQASHGPQSRSQTPPRRNVRLQTGPTEYERLLHKECTNLLNEIDRLEMTRDMLNNRLGNVMELAFNSVNIEDSKQMKDLAEATVRDGAAMKQISYLTMIFLPGSFIAAVFGMNIEELNDGNGTLPIYIAIAIPLTAITIWVMMMQYQANKRRSKTTASDLLNSIRMDPMSFGKRFWHKIWYPLRAFLNALSLSGSSRRRKEREAPDRTSWIAPSPGTSLRIRPSNRPMLQMEHLESGLPREDLGLEL</sequence>
<feature type="compositionally biased region" description="Polar residues" evidence="5">
    <location>
        <begin position="476"/>
        <end position="490"/>
    </location>
</feature>
<evidence type="ECO:0000256" key="4">
    <source>
        <dbReference type="ARBA" id="ARBA00023136"/>
    </source>
</evidence>
<accession>A0A9P5PR82</accession>
<feature type="region of interest" description="Disordered" evidence="5">
    <location>
        <begin position="1"/>
        <end position="76"/>
    </location>
</feature>
<keyword evidence="2 6" id="KW-0812">Transmembrane</keyword>